<evidence type="ECO:0000313" key="1">
    <source>
        <dbReference type="EMBL" id="CAG7723343.1"/>
    </source>
</evidence>
<evidence type="ECO:0000313" key="2">
    <source>
        <dbReference type="Proteomes" id="UP000708208"/>
    </source>
</evidence>
<gene>
    <name evidence="1" type="ORF">AFUS01_LOCUS12436</name>
</gene>
<dbReference type="EMBL" id="CAJVCH010098140">
    <property type="protein sequence ID" value="CAG7723343.1"/>
    <property type="molecule type" value="Genomic_DNA"/>
</dbReference>
<sequence length="197" mass="21931">MSGEGFQSGSTPEATNSFVVSSTDHQFPQELVDAFFPPENNLHLLEEWNPAARTFCDIGDQGLEDNPMIYEWSCPPIVNPLVNPGSISDVDIASALFGARGNDEEDRVLQEQNLISSDFNTHYLDLQSAVSHSTPVLTHNLEEPSVPFSMDAQTEDQRLQEYRRIQNEKMRIEEGNPYLREQLESGIGESVSSTAAL</sequence>
<organism evidence="1 2">
    <name type="scientific">Allacma fusca</name>
    <dbReference type="NCBI Taxonomy" id="39272"/>
    <lineage>
        <taxon>Eukaryota</taxon>
        <taxon>Metazoa</taxon>
        <taxon>Ecdysozoa</taxon>
        <taxon>Arthropoda</taxon>
        <taxon>Hexapoda</taxon>
        <taxon>Collembola</taxon>
        <taxon>Symphypleona</taxon>
        <taxon>Sminthuridae</taxon>
        <taxon>Allacma</taxon>
    </lineage>
</organism>
<dbReference type="Proteomes" id="UP000708208">
    <property type="component" value="Unassembled WGS sequence"/>
</dbReference>
<dbReference type="AlphaFoldDB" id="A0A8J2JQ25"/>
<proteinExistence type="predicted"/>
<comment type="caution">
    <text evidence="1">The sequence shown here is derived from an EMBL/GenBank/DDBJ whole genome shotgun (WGS) entry which is preliminary data.</text>
</comment>
<reference evidence="1" key="1">
    <citation type="submission" date="2021-06" db="EMBL/GenBank/DDBJ databases">
        <authorList>
            <person name="Hodson N. C."/>
            <person name="Mongue J. A."/>
            <person name="Jaron S. K."/>
        </authorList>
    </citation>
    <scope>NUCLEOTIDE SEQUENCE</scope>
</reference>
<protein>
    <submittedName>
        <fullName evidence="1">Uncharacterized protein</fullName>
    </submittedName>
</protein>
<accession>A0A8J2JQ25</accession>
<keyword evidence="2" id="KW-1185">Reference proteome</keyword>
<name>A0A8J2JQ25_9HEXA</name>